<gene>
    <name evidence="1" type="ORF">H072_8636</name>
</gene>
<dbReference type="AlphaFoldDB" id="S8A974"/>
<accession>S8A974</accession>
<organism evidence="1 2">
    <name type="scientific">Dactylellina haptotyla (strain CBS 200.50)</name>
    <name type="common">Nematode-trapping fungus</name>
    <name type="synonym">Monacrosporium haptotylum</name>
    <dbReference type="NCBI Taxonomy" id="1284197"/>
    <lineage>
        <taxon>Eukaryota</taxon>
        <taxon>Fungi</taxon>
        <taxon>Dikarya</taxon>
        <taxon>Ascomycota</taxon>
        <taxon>Pezizomycotina</taxon>
        <taxon>Orbiliomycetes</taxon>
        <taxon>Orbiliales</taxon>
        <taxon>Orbiliaceae</taxon>
        <taxon>Dactylellina</taxon>
    </lineage>
</organism>
<keyword evidence="2" id="KW-1185">Reference proteome</keyword>
<protein>
    <submittedName>
        <fullName evidence="1">Uncharacterized protein</fullName>
    </submittedName>
</protein>
<name>S8A974_DACHA</name>
<dbReference type="Proteomes" id="UP000015100">
    <property type="component" value="Unassembled WGS sequence"/>
</dbReference>
<dbReference type="OMA" id="HIWAVHE"/>
<reference evidence="1 2" key="1">
    <citation type="journal article" date="2013" name="PLoS Genet.">
        <title>Genomic mechanisms accounting for the adaptation to parasitism in nematode-trapping fungi.</title>
        <authorList>
            <person name="Meerupati T."/>
            <person name="Andersson K.M."/>
            <person name="Friman E."/>
            <person name="Kumar D."/>
            <person name="Tunlid A."/>
            <person name="Ahren D."/>
        </authorList>
    </citation>
    <scope>NUCLEOTIDE SEQUENCE [LARGE SCALE GENOMIC DNA]</scope>
    <source>
        <strain evidence="1 2">CBS 200.50</strain>
    </source>
</reference>
<proteinExistence type="predicted"/>
<evidence type="ECO:0000313" key="1">
    <source>
        <dbReference type="EMBL" id="EPS37661.1"/>
    </source>
</evidence>
<dbReference type="OrthoDB" id="21214at2759"/>
<dbReference type="HOGENOM" id="CLU_1147135_0_0_1"/>
<dbReference type="eggNOG" id="ENOG502SWU6">
    <property type="taxonomic scope" value="Eukaryota"/>
</dbReference>
<comment type="caution">
    <text evidence="1">The sequence shown here is derived from an EMBL/GenBank/DDBJ whole genome shotgun (WGS) entry which is preliminary data.</text>
</comment>
<reference evidence="2" key="2">
    <citation type="submission" date="2013-04" db="EMBL/GenBank/DDBJ databases">
        <title>Genomic mechanisms accounting for the adaptation to parasitism in nematode-trapping fungi.</title>
        <authorList>
            <person name="Ahren D.G."/>
        </authorList>
    </citation>
    <scope>NUCLEOTIDE SEQUENCE [LARGE SCALE GENOMIC DNA]</scope>
    <source>
        <strain evidence="2">CBS 200.50</strain>
    </source>
</reference>
<dbReference type="EMBL" id="AQGS01000616">
    <property type="protein sequence ID" value="EPS37661.1"/>
    <property type="molecule type" value="Genomic_DNA"/>
</dbReference>
<sequence length="213" mass="23490">MAQHKLSDFPLDREAIFQSSIALYVKEGKNGLVTLVKSALASSSSTEYRVDLDLDKLATETKEIPPTLRFDSQGWLSRTFQCIDIATEKTLVTLSGPVLAFGHWSLVFSSNSPHSAHTIDFRPAGAVGTSPRDDLFVKDSVLHIWAVHESEDAGGCTSRLYKIVEGKRVEVASFTKKKSRDREGVLLVDESQVDLIIAAATCVAIMKRMDSFR</sequence>
<evidence type="ECO:0000313" key="2">
    <source>
        <dbReference type="Proteomes" id="UP000015100"/>
    </source>
</evidence>